<dbReference type="OMA" id="DTRHEPI"/>
<name>A0A8R1TL91_ONCVO</name>
<dbReference type="Proteomes" id="UP000024404">
    <property type="component" value="Unassembled WGS sequence"/>
</dbReference>
<evidence type="ECO:0000313" key="1">
    <source>
        <dbReference type="EnsemblMetazoa" id="OVOC11264.1"/>
    </source>
</evidence>
<sequence>MPQLIAASNSTMPQPGTSFDELPMLNNHHHHQLSDQFSESITTTATVISVNNNNSSKNNLKYHGNNGEVTTLIASRETGDSDLSLRSFQPNQSDDDLDAEELATIRHKYEYYFMPNKSQVLFYLSDASLLRIQRAGTELQVTDSIDFPLFDIWEDVNCEKSTLILESYGRTVLLISKNSSIGCTSRRKSEPPLIVVNDWNGDLLAYFLPGDPFLIEDSDKQTIARILAAESAYGRVTVWVCVLEESGQEMARMEEYSTIHFSKDVGNFQLKLLALAAFARLTVSEFFKNKSCLSCFFSMLFQY</sequence>
<dbReference type="AlphaFoldDB" id="A0A8R1TL91"/>
<dbReference type="EnsemblMetazoa" id="OVOC11264.1">
    <property type="protein sequence ID" value="OVOC11264.1"/>
    <property type="gene ID" value="WBGene00248073"/>
</dbReference>
<protein>
    <submittedName>
        <fullName evidence="1">Uncharacterized protein</fullName>
    </submittedName>
</protein>
<proteinExistence type="predicted"/>
<evidence type="ECO:0000313" key="2">
    <source>
        <dbReference type="Proteomes" id="UP000024404"/>
    </source>
</evidence>
<organism evidence="1 2">
    <name type="scientific">Onchocerca volvulus</name>
    <dbReference type="NCBI Taxonomy" id="6282"/>
    <lineage>
        <taxon>Eukaryota</taxon>
        <taxon>Metazoa</taxon>
        <taxon>Ecdysozoa</taxon>
        <taxon>Nematoda</taxon>
        <taxon>Chromadorea</taxon>
        <taxon>Rhabditida</taxon>
        <taxon>Spirurina</taxon>
        <taxon>Spiruromorpha</taxon>
        <taxon>Filarioidea</taxon>
        <taxon>Onchocercidae</taxon>
        <taxon>Onchocerca</taxon>
    </lineage>
</organism>
<reference evidence="2" key="1">
    <citation type="submission" date="2013-10" db="EMBL/GenBank/DDBJ databases">
        <title>Genome sequencing of Onchocerca volvulus.</title>
        <authorList>
            <person name="Cotton J."/>
            <person name="Tsai J."/>
            <person name="Stanley E."/>
            <person name="Tracey A."/>
            <person name="Holroyd N."/>
            <person name="Lustigman S."/>
            <person name="Berriman M."/>
        </authorList>
    </citation>
    <scope>NUCLEOTIDE SEQUENCE</scope>
</reference>
<accession>A0A8R1TL91</accession>
<reference evidence="1" key="2">
    <citation type="submission" date="2022-06" db="UniProtKB">
        <authorList>
            <consortium name="EnsemblMetazoa"/>
        </authorList>
    </citation>
    <scope>IDENTIFICATION</scope>
</reference>
<keyword evidence="2" id="KW-1185">Reference proteome</keyword>
<dbReference type="EMBL" id="CMVM020000350">
    <property type="status" value="NOT_ANNOTATED_CDS"/>
    <property type="molecule type" value="Genomic_DNA"/>
</dbReference>